<evidence type="ECO:0000256" key="10">
    <source>
        <dbReference type="PIRSR" id="PIRSR630616-2"/>
    </source>
</evidence>
<sequence>MADFSLNHIKKITVPDDKKEIVEDYCKKMNAHYDARPTENKQYKWQMSDFEIGCPLGTGKFGHVYLAREKSTMLMIAIKVLYKEEIIKERMTHQVIRELEIQKHLNHPNIIQLYTYFHDRTRISLVLEFCGIGEMFTHMRKQPHQRYTEKDSAKYIYQVSDAIHYCHQKKVIHRDIKPENLLLTMHEDVKISDFGWSVHAPSLYRKTMCGTLDYLPPEMVTSQHYGKEVDNWCIGILMYEFLIGKPPFESKDQDTTFAKIKALSYTFPSWVSDKAKDLVRALLVEKPKDRLPLPSVTKHPWIVENYAGARPTTLNQTVTLER</sequence>
<keyword evidence="4 10" id="KW-0547">Nucleotide-binding</keyword>
<dbReference type="PANTHER" id="PTHR24350">
    <property type="entry name" value="SERINE/THREONINE-PROTEIN KINASE IAL-RELATED"/>
    <property type="match status" value="1"/>
</dbReference>
<dbReference type="EMBL" id="HBUF01234729">
    <property type="protein sequence ID" value="CAG6674756.1"/>
    <property type="molecule type" value="Transcribed_RNA"/>
</dbReference>
<dbReference type="EMBL" id="HBUF01561002">
    <property type="protein sequence ID" value="CAG6762341.1"/>
    <property type="molecule type" value="Transcribed_RNA"/>
</dbReference>
<dbReference type="EMBL" id="HBUF01067741">
    <property type="protein sequence ID" value="CAG6628263.1"/>
    <property type="molecule type" value="Transcribed_RNA"/>
</dbReference>
<dbReference type="Gene3D" id="3.30.200.20">
    <property type="entry name" value="Phosphorylase Kinase, domain 1"/>
    <property type="match status" value="1"/>
</dbReference>
<feature type="binding site" evidence="10 12">
    <location>
        <position position="79"/>
    </location>
    <ligand>
        <name>ATP</name>
        <dbReference type="ChEBI" id="CHEBI:30616"/>
    </ligand>
</feature>
<dbReference type="Pfam" id="PF00069">
    <property type="entry name" value="Pkinase"/>
    <property type="match status" value="1"/>
</dbReference>
<feature type="binding site" evidence="10">
    <location>
        <position position="60"/>
    </location>
    <ligand>
        <name>ATP</name>
        <dbReference type="ChEBI" id="CHEBI:30616"/>
    </ligand>
</feature>
<dbReference type="GO" id="GO:0005524">
    <property type="term" value="F:ATP binding"/>
    <property type="evidence" value="ECO:0007669"/>
    <property type="project" value="UniProtKB-UniRule"/>
</dbReference>
<evidence type="ECO:0000256" key="3">
    <source>
        <dbReference type="ARBA" id="ARBA00022679"/>
    </source>
</evidence>
<evidence type="ECO:0000256" key="12">
    <source>
        <dbReference type="PROSITE-ProRule" id="PRU10141"/>
    </source>
</evidence>
<dbReference type="InterPro" id="IPR030616">
    <property type="entry name" value="Aur-like"/>
</dbReference>
<dbReference type="EMBL" id="HBUF01067742">
    <property type="protein sequence ID" value="CAG6628264.1"/>
    <property type="molecule type" value="Transcribed_RNA"/>
</dbReference>
<dbReference type="InterPro" id="IPR000719">
    <property type="entry name" value="Prot_kinase_dom"/>
</dbReference>
<dbReference type="FunFam" id="3.30.200.20:FF:000042">
    <property type="entry name" value="Aurora kinase A"/>
    <property type="match status" value="1"/>
</dbReference>
<dbReference type="CDD" id="cd14007">
    <property type="entry name" value="STKc_Aurora"/>
    <property type="match status" value="1"/>
</dbReference>
<dbReference type="InterPro" id="IPR017441">
    <property type="entry name" value="Protein_kinase_ATP_BS"/>
</dbReference>
<dbReference type="GO" id="GO:0030261">
    <property type="term" value="P:chromosome condensation"/>
    <property type="evidence" value="ECO:0007669"/>
    <property type="project" value="UniProtKB-ARBA"/>
</dbReference>
<dbReference type="EMBL" id="HBUF01561003">
    <property type="protein sequence ID" value="CAG6762342.1"/>
    <property type="molecule type" value="Transcribed_RNA"/>
</dbReference>
<accession>A0A8D9ABY9</accession>
<evidence type="ECO:0000256" key="14">
    <source>
        <dbReference type="RuleBase" id="RU367134"/>
    </source>
</evidence>
<feature type="domain" description="Protein kinase" evidence="15">
    <location>
        <begin position="50"/>
        <end position="302"/>
    </location>
</feature>
<dbReference type="GO" id="GO:0004674">
    <property type="term" value="F:protein serine/threonine kinase activity"/>
    <property type="evidence" value="ECO:0007669"/>
    <property type="project" value="UniProtKB-KW"/>
</dbReference>
<dbReference type="Gene3D" id="1.10.510.10">
    <property type="entry name" value="Transferase(Phosphotransferase) domain 1"/>
    <property type="match status" value="1"/>
</dbReference>
<keyword evidence="3 14" id="KW-0808">Transferase</keyword>
<comment type="subcellular location">
    <subcellularLocation>
        <location evidence="1">Midbody</location>
    </subcellularLocation>
</comment>
<comment type="catalytic activity">
    <reaction evidence="7 14">
        <text>L-threonyl-[protein] + ATP = O-phospho-L-threonyl-[protein] + ADP + H(+)</text>
        <dbReference type="Rhea" id="RHEA:46608"/>
        <dbReference type="Rhea" id="RHEA-COMP:11060"/>
        <dbReference type="Rhea" id="RHEA-COMP:11605"/>
        <dbReference type="ChEBI" id="CHEBI:15378"/>
        <dbReference type="ChEBI" id="CHEBI:30013"/>
        <dbReference type="ChEBI" id="CHEBI:30616"/>
        <dbReference type="ChEBI" id="CHEBI:61977"/>
        <dbReference type="ChEBI" id="CHEBI:456216"/>
        <dbReference type="EC" id="2.7.11.1"/>
    </reaction>
</comment>
<dbReference type="EMBL" id="HBUF01381592">
    <property type="protein sequence ID" value="CAG6730506.1"/>
    <property type="molecule type" value="Transcribed_RNA"/>
</dbReference>
<evidence type="ECO:0000256" key="1">
    <source>
        <dbReference type="ARBA" id="ARBA00004214"/>
    </source>
</evidence>
<dbReference type="EMBL" id="HBUF01561001">
    <property type="protein sequence ID" value="CAG6762340.1"/>
    <property type="molecule type" value="Transcribed_RNA"/>
</dbReference>
<dbReference type="SUPFAM" id="SSF56112">
    <property type="entry name" value="Protein kinase-like (PK-like)"/>
    <property type="match status" value="1"/>
</dbReference>
<dbReference type="PROSITE" id="PS00108">
    <property type="entry name" value="PROTEIN_KINASE_ST"/>
    <property type="match status" value="1"/>
</dbReference>
<dbReference type="EC" id="2.7.11.1" evidence="14"/>
<dbReference type="SMART" id="SM00220">
    <property type="entry name" value="S_TKc"/>
    <property type="match status" value="1"/>
</dbReference>
<evidence type="ECO:0000256" key="9">
    <source>
        <dbReference type="PIRSR" id="PIRSR630616-1"/>
    </source>
</evidence>
<evidence type="ECO:0000256" key="2">
    <source>
        <dbReference type="ARBA" id="ARBA00022527"/>
    </source>
</evidence>
<dbReference type="GO" id="GO:0030496">
    <property type="term" value="C:midbody"/>
    <property type="evidence" value="ECO:0007669"/>
    <property type="project" value="UniProtKB-SubCell"/>
</dbReference>
<organism evidence="16">
    <name type="scientific">Cacopsylla melanoneura</name>
    <dbReference type="NCBI Taxonomy" id="428564"/>
    <lineage>
        <taxon>Eukaryota</taxon>
        <taxon>Metazoa</taxon>
        <taxon>Ecdysozoa</taxon>
        <taxon>Arthropoda</taxon>
        <taxon>Hexapoda</taxon>
        <taxon>Insecta</taxon>
        <taxon>Pterygota</taxon>
        <taxon>Neoptera</taxon>
        <taxon>Paraneoptera</taxon>
        <taxon>Hemiptera</taxon>
        <taxon>Sternorrhyncha</taxon>
        <taxon>Psylloidea</taxon>
        <taxon>Psyllidae</taxon>
        <taxon>Psyllinae</taxon>
        <taxon>Cacopsylla</taxon>
    </lineage>
</organism>
<evidence type="ECO:0000313" key="16">
    <source>
        <dbReference type="EMBL" id="CAG6762340.1"/>
    </source>
</evidence>
<dbReference type="GO" id="GO:0032506">
    <property type="term" value="P:cytokinetic process"/>
    <property type="evidence" value="ECO:0007669"/>
    <property type="project" value="UniProtKB-ARBA"/>
</dbReference>
<evidence type="ECO:0000256" key="11">
    <source>
        <dbReference type="PIRSR" id="PIRSR630616-3"/>
    </source>
</evidence>
<dbReference type="EMBL" id="HBUF01234728">
    <property type="protein sequence ID" value="CAG6674754.1"/>
    <property type="molecule type" value="Transcribed_RNA"/>
</dbReference>
<evidence type="ECO:0000256" key="8">
    <source>
        <dbReference type="ARBA" id="ARBA00048679"/>
    </source>
</evidence>
<keyword evidence="5 14" id="KW-0418">Kinase</keyword>
<dbReference type="FunFam" id="1.10.510.10:FF:000235">
    <property type="entry name" value="Serine/threonine-protein kinase ark1"/>
    <property type="match status" value="1"/>
</dbReference>
<dbReference type="GO" id="GO:0000070">
    <property type="term" value="P:mitotic sister chromatid segregation"/>
    <property type="evidence" value="ECO:0007669"/>
    <property type="project" value="UniProtKB-ARBA"/>
</dbReference>
<feature type="binding site" evidence="10">
    <location>
        <position position="193"/>
    </location>
    <ligand>
        <name>ATP</name>
        <dbReference type="ChEBI" id="CHEBI:30616"/>
    </ligand>
</feature>
<dbReference type="PROSITE" id="PS50011">
    <property type="entry name" value="PROTEIN_KINASE_DOM"/>
    <property type="match status" value="1"/>
</dbReference>
<dbReference type="EMBL" id="HBUF01234727">
    <property type="protein sequence ID" value="CAG6674752.1"/>
    <property type="molecule type" value="Transcribed_RNA"/>
</dbReference>
<evidence type="ECO:0000256" key="13">
    <source>
        <dbReference type="RuleBase" id="RU000304"/>
    </source>
</evidence>
<keyword evidence="2 13" id="KW-0723">Serine/threonine-protein kinase</keyword>
<dbReference type="EMBL" id="HBUF01381593">
    <property type="protein sequence ID" value="CAG6730507.1"/>
    <property type="molecule type" value="Transcribed_RNA"/>
</dbReference>
<evidence type="ECO:0000256" key="5">
    <source>
        <dbReference type="ARBA" id="ARBA00022777"/>
    </source>
</evidence>
<proteinExistence type="inferred from homology"/>
<protein>
    <recommendedName>
        <fullName evidence="14">Aurora kinase</fullName>
        <ecNumber evidence="14">2.7.11.1</ecNumber>
    </recommendedName>
</protein>
<dbReference type="GO" id="GO:0006325">
    <property type="term" value="P:chromatin organization"/>
    <property type="evidence" value="ECO:0007669"/>
    <property type="project" value="UniProtKB-ARBA"/>
</dbReference>
<dbReference type="InterPro" id="IPR011009">
    <property type="entry name" value="Kinase-like_dom_sf"/>
</dbReference>
<comment type="catalytic activity">
    <reaction evidence="8 14">
        <text>L-seryl-[protein] + ATP = O-phospho-L-seryl-[protein] + ADP + H(+)</text>
        <dbReference type="Rhea" id="RHEA:17989"/>
        <dbReference type="Rhea" id="RHEA-COMP:9863"/>
        <dbReference type="Rhea" id="RHEA-COMP:11604"/>
        <dbReference type="ChEBI" id="CHEBI:15378"/>
        <dbReference type="ChEBI" id="CHEBI:29999"/>
        <dbReference type="ChEBI" id="CHEBI:30616"/>
        <dbReference type="ChEBI" id="CHEBI:83421"/>
        <dbReference type="ChEBI" id="CHEBI:456216"/>
        <dbReference type="EC" id="2.7.11.1"/>
    </reaction>
</comment>
<reference evidence="16" key="1">
    <citation type="submission" date="2021-05" db="EMBL/GenBank/DDBJ databases">
        <authorList>
            <person name="Alioto T."/>
            <person name="Alioto T."/>
            <person name="Gomez Garrido J."/>
        </authorList>
    </citation>
    <scope>NUCLEOTIDE SEQUENCE</scope>
</reference>
<evidence type="ECO:0000256" key="7">
    <source>
        <dbReference type="ARBA" id="ARBA00047899"/>
    </source>
</evidence>
<evidence type="ECO:0000256" key="6">
    <source>
        <dbReference type="ARBA" id="ARBA00022840"/>
    </source>
</evidence>
<dbReference type="AlphaFoldDB" id="A0A8D9ABY9"/>
<name>A0A8D9ABY9_9HEMI</name>
<keyword evidence="6 10" id="KW-0067">ATP-binding</keyword>
<feature type="cross-link" description="Glycyl lysine isopeptide (Lys-Gly) (interchain with G-Cter in SUMO2)" evidence="11">
    <location>
        <position position="177"/>
    </location>
</feature>
<dbReference type="InterPro" id="IPR008271">
    <property type="entry name" value="Ser/Thr_kinase_AS"/>
</dbReference>
<feature type="binding site" evidence="10">
    <location>
        <begin position="179"/>
        <end position="180"/>
    </location>
    <ligand>
        <name>ATP</name>
        <dbReference type="ChEBI" id="CHEBI:30616"/>
    </ligand>
</feature>
<comment type="similarity">
    <text evidence="14">Belongs to the protein kinase superfamily. Ser/Thr protein kinase family. Aurora subfamily.</text>
</comment>
<evidence type="ECO:0000259" key="15">
    <source>
        <dbReference type="PROSITE" id="PS50011"/>
    </source>
</evidence>
<feature type="active site" description="Proton acceptor" evidence="9">
    <location>
        <position position="175"/>
    </location>
</feature>
<dbReference type="PROSITE" id="PS00107">
    <property type="entry name" value="PROTEIN_KINASE_ATP"/>
    <property type="match status" value="1"/>
</dbReference>
<evidence type="ECO:0000256" key="4">
    <source>
        <dbReference type="ARBA" id="ARBA00022741"/>
    </source>
</evidence>